<accession>A0A835UYB6</accession>
<dbReference type="InterPro" id="IPR011009">
    <property type="entry name" value="Kinase-like_dom_sf"/>
</dbReference>
<name>A0A835UYB6_VANPL</name>
<evidence type="ECO:0000313" key="2">
    <source>
        <dbReference type="Proteomes" id="UP000636800"/>
    </source>
</evidence>
<protein>
    <submittedName>
        <fullName evidence="1">Uncharacterized protein</fullName>
    </submittedName>
</protein>
<dbReference type="AlphaFoldDB" id="A0A835UYB6"/>
<dbReference type="SUPFAM" id="SSF56112">
    <property type="entry name" value="Protein kinase-like (PK-like)"/>
    <property type="match status" value="1"/>
</dbReference>
<dbReference type="EMBL" id="JADCNL010000006">
    <property type="protein sequence ID" value="KAG0476950.1"/>
    <property type="molecule type" value="Genomic_DNA"/>
</dbReference>
<gene>
    <name evidence="1" type="ORF">HPP92_013791</name>
</gene>
<organism evidence="1 2">
    <name type="scientific">Vanilla planifolia</name>
    <name type="common">Vanilla</name>
    <dbReference type="NCBI Taxonomy" id="51239"/>
    <lineage>
        <taxon>Eukaryota</taxon>
        <taxon>Viridiplantae</taxon>
        <taxon>Streptophyta</taxon>
        <taxon>Embryophyta</taxon>
        <taxon>Tracheophyta</taxon>
        <taxon>Spermatophyta</taxon>
        <taxon>Magnoliopsida</taxon>
        <taxon>Liliopsida</taxon>
        <taxon>Asparagales</taxon>
        <taxon>Orchidaceae</taxon>
        <taxon>Vanilloideae</taxon>
        <taxon>Vanilleae</taxon>
        <taxon>Vanilla</taxon>
    </lineage>
</organism>
<dbReference type="OrthoDB" id="415825at2759"/>
<keyword evidence="2" id="KW-1185">Reference proteome</keyword>
<reference evidence="1 2" key="1">
    <citation type="journal article" date="2020" name="Nat. Food">
        <title>A phased Vanilla planifolia genome enables genetic improvement of flavour and production.</title>
        <authorList>
            <person name="Hasing T."/>
            <person name="Tang H."/>
            <person name="Brym M."/>
            <person name="Khazi F."/>
            <person name="Huang T."/>
            <person name="Chambers A.H."/>
        </authorList>
    </citation>
    <scope>NUCLEOTIDE SEQUENCE [LARGE SCALE GENOMIC DNA]</scope>
    <source>
        <tissue evidence="1">Leaf</tissue>
    </source>
</reference>
<proteinExistence type="predicted"/>
<comment type="caution">
    <text evidence="1">The sequence shown here is derived from an EMBL/GenBank/DDBJ whole genome shotgun (WGS) entry which is preliminary data.</text>
</comment>
<evidence type="ECO:0000313" key="1">
    <source>
        <dbReference type="EMBL" id="KAG0476950.1"/>
    </source>
</evidence>
<dbReference type="Gene3D" id="1.10.510.10">
    <property type="entry name" value="Transferase(Phosphotransferase) domain 1"/>
    <property type="match status" value="1"/>
</dbReference>
<sequence length="147" mass="16774">MRWGACCYSNWSFFFVKLGIGNVAGMASRMAIPAYTLFLLADEVAKLYNCNTAPCGEKKHYTNKVDVYSFGIVLWGVADNRMLFKGSLPGNKLEQIIEFFVKSINIGLCFELGENVLHLWFFEMGYGHAKACFHSDPVLKMEYFYVF</sequence>
<dbReference type="Proteomes" id="UP000636800">
    <property type="component" value="Chromosome 6"/>
</dbReference>